<evidence type="ECO:0000313" key="6">
    <source>
        <dbReference type="Proteomes" id="UP001458880"/>
    </source>
</evidence>
<dbReference type="InterPro" id="IPR008984">
    <property type="entry name" value="SMAD_FHA_dom_sf"/>
</dbReference>
<dbReference type="GO" id="GO:0006355">
    <property type="term" value="P:regulation of DNA-templated transcription"/>
    <property type="evidence" value="ECO:0007669"/>
    <property type="project" value="InterPro"/>
</dbReference>
<dbReference type="PROSITE" id="PS51076">
    <property type="entry name" value="MH2"/>
    <property type="match status" value="1"/>
</dbReference>
<dbReference type="EMBL" id="JASPKY010000003">
    <property type="protein sequence ID" value="KAK9758468.1"/>
    <property type="molecule type" value="Genomic_DNA"/>
</dbReference>
<dbReference type="InterPro" id="IPR029058">
    <property type="entry name" value="AB_hydrolase_fold"/>
</dbReference>
<gene>
    <name evidence="5" type="ORF">QE152_g473</name>
</gene>
<feature type="region of interest" description="Disordered" evidence="2">
    <location>
        <begin position="1162"/>
        <end position="1222"/>
    </location>
</feature>
<feature type="compositionally biased region" description="Basic and acidic residues" evidence="2">
    <location>
        <begin position="1169"/>
        <end position="1221"/>
    </location>
</feature>
<dbReference type="Gene3D" id="3.40.50.1820">
    <property type="entry name" value="alpha/beta hydrolase"/>
    <property type="match status" value="1"/>
</dbReference>
<organism evidence="5 6">
    <name type="scientific">Popillia japonica</name>
    <name type="common">Japanese beetle</name>
    <dbReference type="NCBI Taxonomy" id="7064"/>
    <lineage>
        <taxon>Eukaryota</taxon>
        <taxon>Metazoa</taxon>
        <taxon>Ecdysozoa</taxon>
        <taxon>Arthropoda</taxon>
        <taxon>Hexapoda</taxon>
        <taxon>Insecta</taxon>
        <taxon>Pterygota</taxon>
        <taxon>Neoptera</taxon>
        <taxon>Endopterygota</taxon>
        <taxon>Coleoptera</taxon>
        <taxon>Polyphaga</taxon>
        <taxon>Scarabaeiformia</taxon>
        <taxon>Scarabaeidae</taxon>
        <taxon>Rutelinae</taxon>
        <taxon>Popillia</taxon>
    </lineage>
</organism>
<dbReference type="GO" id="GO:0009791">
    <property type="term" value="P:post-embryonic development"/>
    <property type="evidence" value="ECO:0007669"/>
    <property type="project" value="UniProtKB-ARBA"/>
</dbReference>
<feature type="region of interest" description="Disordered" evidence="2">
    <location>
        <begin position="1121"/>
        <end position="1149"/>
    </location>
</feature>
<dbReference type="Pfam" id="PF00135">
    <property type="entry name" value="COesterase"/>
    <property type="match status" value="1"/>
</dbReference>
<dbReference type="PROSITE" id="PS00941">
    <property type="entry name" value="CARBOXYLESTERASE_B_2"/>
    <property type="match status" value="1"/>
</dbReference>
<dbReference type="PANTHER" id="PTHR22742:SF2">
    <property type="entry name" value="EXPANSION, ISOFORM A-RELATED"/>
    <property type="match status" value="1"/>
</dbReference>
<feature type="transmembrane region" description="Helical" evidence="3">
    <location>
        <begin position="719"/>
        <end position="742"/>
    </location>
</feature>
<sequence length="1327" mass="152952">MAKWQQQTLLFECGLFFYLVWFIICVKCQNYGEEFYRPAYDYNNPYDIPNPGDRDYRTFIYNNRRYGQYQPNMYDVHGGYPGDPNRIGQDVRFRYDQQGREQPILPGILAGWREDLQGKKRADSLTKDRDVFVKTTHGQVQGFKVYLYDNPDPKSLYRPGSEFIDREQGSTTVFLGIPYAQPPINEGRFRPPRWHKGWQNIQAVDFGPACPQPVVYTGATKGIRDMHEDCLYLNIYTPMVGGGVSERYPVMVYIHGGDFVRGASNLFPGHIMATFYKVVVVTLNYRLGVLGFLSTGDINSPGNYGMLDQAMALKWIYENVENFNGDRNSITLFGPGAGAASAGLLMVSPETRHIVTKVIAQSGSALADWAFINDKYRAQNTSRVYGQLIGCGIETSWQLVNCLKNSRSYMELGNAEFPPQVGLFPWGPVYDMNLTVPYYDGWHEKDWHFLRDSPENLVRNGEFNKGLKYMSSVTMQEAANFIYNNQSLAPNYIIDERFFDQKVRELVLRYNYTLNPNGTYEAIKYMYTFWPDPSNVTLIRDKYIELLSDFLYVAPNDKMIKLLVQRNVPVYMYVLNTTVESFDTDYWRRVPHNTEHYLLCGAPFMDVEFFPKKENFRRDQWTNNDRNMSHFFMKAYTDFARHGNPTYTQILGLHFEVSQNGMLKYLNLNTTYNSSIMWNYRQTESAFWTQYLPTVVGQLVPTYPPTTEFWWEPRAPLQIAFWSIACVCLILVVLVVVCCMLWRNAKRESDTTKDMLIQSDRYYNTAFLEHEPDDTGIENVRAADYEYTDKPKTLNTGPTSGSESVGTLRTGSAVSLKEMQNYSESGNGEHTKRAVEASVFVRRGGFEKRRAPEEISLRVGSVTRKDLTLKIIDLRKSIDYTYSSRIEVPLPQTPSEMPEDEEDVWYQKDKLYKDHIQEVLDKWTQIDDEIWAKVIVLERNRRVAKAYARAPVLTVNGSDDGFDGFRIGLNGFDNPMRDQKTEEYKRHIGHGVKIKMDDAGNILIKRVSKCNVYIKSTGQDDETAIGNEILKVPGCALEPEKPVKVFDMKKFQSNVNRELRRAYPDRRRLECQCLSAIAFVKSEQELLECPIWVLIINVVAMDMLKSKLPPVQRIMDIKNRPRIPIPDEDPYSIAGNGSGSSGSSGFAGAGSVAATREQLLLQSQQHAQRRSEKPPKLPPRENMYPHDIPKPDYDDHEDERLKPFPSSRSKEKSKDNKKYDDPYYCGLRARVPNFVSKSKPKEPVPTKRYSITQQQPPPPLPAMSHHQHNIHPHHLHQHPMWHTRSFESGIDSDIVESPYNQIYGRLPIPTRGYIPAQPRTMYIGEWD</sequence>
<protein>
    <submittedName>
        <fullName evidence="5">Carboxylesterase family</fullName>
    </submittedName>
</protein>
<feature type="domain" description="MH2" evidence="4">
    <location>
        <begin position="931"/>
        <end position="1121"/>
    </location>
</feature>
<dbReference type="Pfam" id="PF03166">
    <property type="entry name" value="MH2"/>
    <property type="match status" value="1"/>
</dbReference>
<keyword evidence="3" id="KW-0472">Membrane</keyword>
<reference evidence="5 6" key="1">
    <citation type="journal article" date="2024" name="BMC Genomics">
        <title>De novo assembly and annotation of Popillia japonica's genome with initial clues to its potential as an invasive pest.</title>
        <authorList>
            <person name="Cucini C."/>
            <person name="Boschi S."/>
            <person name="Funari R."/>
            <person name="Cardaioli E."/>
            <person name="Iannotti N."/>
            <person name="Marturano G."/>
            <person name="Paoli F."/>
            <person name="Bruttini M."/>
            <person name="Carapelli A."/>
            <person name="Frati F."/>
            <person name="Nardi F."/>
        </authorList>
    </citation>
    <scope>NUCLEOTIDE SEQUENCE [LARGE SCALE GENOMIC DNA]</scope>
    <source>
        <strain evidence="5">DMR45628</strain>
    </source>
</reference>
<dbReference type="InterPro" id="IPR017855">
    <property type="entry name" value="SMAD-like_dom_sf"/>
</dbReference>
<dbReference type="GO" id="GO:0051239">
    <property type="term" value="P:regulation of multicellular organismal process"/>
    <property type="evidence" value="ECO:0007669"/>
    <property type="project" value="UniProtKB-ARBA"/>
</dbReference>
<evidence type="ECO:0000256" key="2">
    <source>
        <dbReference type="SAM" id="MobiDB-lite"/>
    </source>
</evidence>
<dbReference type="Gene3D" id="2.60.200.10">
    <property type="match status" value="1"/>
</dbReference>
<name>A0AAW1N9I7_POPJA</name>
<dbReference type="FunFam" id="3.40.50.1820:FF:000156">
    <property type="entry name" value="Neuroligin-4, Y-linked"/>
    <property type="match status" value="1"/>
</dbReference>
<dbReference type="InterPro" id="IPR002018">
    <property type="entry name" value="CarbesteraseB"/>
</dbReference>
<accession>A0AAW1N9I7</accession>
<dbReference type="PANTHER" id="PTHR22742">
    <property type="entry name" value="EXPANSION, ISOFORM A-RELATED"/>
    <property type="match status" value="1"/>
</dbReference>
<dbReference type="InterPro" id="IPR001132">
    <property type="entry name" value="SMAD_dom_Dwarfin-type"/>
</dbReference>
<feature type="compositionally biased region" description="Gly residues" evidence="2">
    <location>
        <begin position="1136"/>
        <end position="1148"/>
    </location>
</feature>
<keyword evidence="3" id="KW-1133">Transmembrane helix</keyword>
<evidence type="ECO:0000256" key="3">
    <source>
        <dbReference type="SAM" id="Phobius"/>
    </source>
</evidence>
<evidence type="ECO:0000313" key="5">
    <source>
        <dbReference type="EMBL" id="KAK9758468.1"/>
    </source>
</evidence>
<evidence type="ECO:0000259" key="4">
    <source>
        <dbReference type="PROSITE" id="PS51076"/>
    </source>
</evidence>
<keyword evidence="3" id="KW-0812">Transmembrane</keyword>
<feature type="transmembrane region" description="Helical" evidence="3">
    <location>
        <begin position="7"/>
        <end position="24"/>
    </location>
</feature>
<dbReference type="FunFam" id="2.60.200.10:FF:000006">
    <property type="entry name" value="Expansion, isoform A"/>
    <property type="match status" value="1"/>
</dbReference>
<keyword evidence="6" id="KW-1185">Reference proteome</keyword>
<dbReference type="Proteomes" id="UP001458880">
    <property type="component" value="Unassembled WGS sequence"/>
</dbReference>
<dbReference type="GO" id="GO:0050793">
    <property type="term" value="P:regulation of developmental process"/>
    <property type="evidence" value="ECO:0007669"/>
    <property type="project" value="UniProtKB-ARBA"/>
</dbReference>
<proteinExistence type="predicted"/>
<dbReference type="SUPFAM" id="SSF49879">
    <property type="entry name" value="SMAD/FHA domain"/>
    <property type="match status" value="1"/>
</dbReference>
<dbReference type="InterPro" id="IPR019819">
    <property type="entry name" value="Carboxylesterase_B_CS"/>
</dbReference>
<dbReference type="SMART" id="SM00524">
    <property type="entry name" value="DWB"/>
    <property type="match status" value="1"/>
</dbReference>
<feature type="region of interest" description="Disordered" evidence="2">
    <location>
        <begin position="1236"/>
        <end position="1267"/>
    </location>
</feature>
<keyword evidence="1" id="KW-0325">Glycoprotein</keyword>
<dbReference type="SUPFAM" id="SSF53474">
    <property type="entry name" value="alpha/beta-Hydrolases"/>
    <property type="match status" value="1"/>
</dbReference>
<evidence type="ECO:0000256" key="1">
    <source>
        <dbReference type="ARBA" id="ARBA00023180"/>
    </source>
</evidence>
<comment type="caution">
    <text evidence="5">The sequence shown here is derived from an EMBL/GenBank/DDBJ whole genome shotgun (WGS) entry which is preliminary data.</text>
</comment>